<accession>X7YR07</accession>
<protein>
    <submittedName>
        <fullName evidence="2">Uncharacterized protein</fullName>
    </submittedName>
</protein>
<name>X7YR07_MYCXE</name>
<dbReference type="PATRIC" id="fig|1299334.3.peg.9182"/>
<evidence type="ECO:0000256" key="1">
    <source>
        <dbReference type="SAM" id="MobiDB-lite"/>
    </source>
</evidence>
<sequence>MGGMPMGMMPMGRAGGDSDKELARNQEWFPDEPLVKDEPEVSEAVAGQRRRPAHRNVGAAVAFHPDVERFLARGRELGEMLGRVHAAAFEDLRVRRAAPDEPNLMPEIDGYGALTDLWMEGIVGRYSPSQVEQLFMSAMRECYEVLGERREAAAAPRCPSSTWNWVCNECDASGFGGRLPGRRCAAPHRRRALFDVVARGGGLRRRAVGGGAVFGIAGTVAGPLGDRHRGLGSGAARHRARTSRRVGGSGTGGGRRRRDTSGCRQRLGHRRDRCDVPGS</sequence>
<organism evidence="2">
    <name type="scientific">Mycobacterium xenopi 4042</name>
    <dbReference type="NCBI Taxonomy" id="1299334"/>
    <lineage>
        <taxon>Bacteria</taxon>
        <taxon>Bacillati</taxon>
        <taxon>Actinomycetota</taxon>
        <taxon>Actinomycetes</taxon>
        <taxon>Mycobacteriales</taxon>
        <taxon>Mycobacteriaceae</taxon>
        <taxon>Mycobacterium</taxon>
    </lineage>
</organism>
<evidence type="ECO:0000313" key="2">
    <source>
        <dbReference type="EMBL" id="EUA09662.1"/>
    </source>
</evidence>
<dbReference type="AlphaFoldDB" id="X7YR07"/>
<reference evidence="2" key="1">
    <citation type="submission" date="2014-01" db="EMBL/GenBank/DDBJ databases">
        <authorList>
            <person name="Brown-Elliot B."/>
            <person name="Wallace R."/>
            <person name="Lenaerts A."/>
            <person name="Ordway D."/>
            <person name="DeGroote M.A."/>
            <person name="Parker T."/>
            <person name="Sizemore C."/>
            <person name="Tallon L.J."/>
            <person name="Sadzewicz L.K."/>
            <person name="Sengamalay N."/>
            <person name="Fraser C.M."/>
            <person name="Hine E."/>
            <person name="Shefchek K.A."/>
            <person name="Das S.P."/>
            <person name="Tettelin H."/>
        </authorList>
    </citation>
    <scope>NUCLEOTIDE SEQUENCE [LARGE SCALE GENOMIC DNA]</scope>
    <source>
        <strain evidence="2">4042</strain>
    </source>
</reference>
<comment type="caution">
    <text evidence="2">The sequence shown here is derived from an EMBL/GenBank/DDBJ whole genome shotgun (WGS) entry which is preliminary data.</text>
</comment>
<feature type="compositionally biased region" description="Low complexity" evidence="1">
    <location>
        <begin position="1"/>
        <end position="12"/>
    </location>
</feature>
<feature type="region of interest" description="Disordered" evidence="1">
    <location>
        <begin position="1"/>
        <end position="22"/>
    </location>
</feature>
<gene>
    <name evidence="2" type="ORF">I553_3746</name>
</gene>
<dbReference type="EMBL" id="JAOB01000089">
    <property type="protein sequence ID" value="EUA09662.1"/>
    <property type="molecule type" value="Genomic_DNA"/>
</dbReference>
<feature type="region of interest" description="Disordered" evidence="1">
    <location>
        <begin position="225"/>
        <end position="279"/>
    </location>
</feature>
<proteinExistence type="predicted"/>